<dbReference type="InterPro" id="IPR013087">
    <property type="entry name" value="Znf_C2H2_type"/>
</dbReference>
<dbReference type="PANTHER" id="PTHR16515">
    <property type="entry name" value="PR DOMAIN ZINC FINGER PROTEIN"/>
    <property type="match status" value="1"/>
</dbReference>
<keyword evidence="2" id="KW-0479">Metal-binding</keyword>
<accession>A0A9P0BRR1</accession>
<keyword evidence="6" id="KW-0238">DNA-binding</keyword>
<organism evidence="11 12">
    <name type="scientific">Chrysodeixis includens</name>
    <name type="common">Soybean looper</name>
    <name type="synonym">Pseudoplusia includens</name>
    <dbReference type="NCBI Taxonomy" id="689277"/>
    <lineage>
        <taxon>Eukaryota</taxon>
        <taxon>Metazoa</taxon>
        <taxon>Ecdysozoa</taxon>
        <taxon>Arthropoda</taxon>
        <taxon>Hexapoda</taxon>
        <taxon>Insecta</taxon>
        <taxon>Pterygota</taxon>
        <taxon>Neoptera</taxon>
        <taxon>Endopterygota</taxon>
        <taxon>Lepidoptera</taxon>
        <taxon>Glossata</taxon>
        <taxon>Ditrysia</taxon>
        <taxon>Noctuoidea</taxon>
        <taxon>Noctuidae</taxon>
        <taxon>Plusiinae</taxon>
        <taxon>Chrysodeixis</taxon>
    </lineage>
</organism>
<feature type="domain" description="C2H2-type" evidence="10">
    <location>
        <begin position="701"/>
        <end position="728"/>
    </location>
</feature>
<proteinExistence type="predicted"/>
<dbReference type="InterPro" id="IPR050331">
    <property type="entry name" value="Zinc_finger"/>
</dbReference>
<dbReference type="Proteomes" id="UP001154114">
    <property type="component" value="Chromosome 18"/>
</dbReference>
<evidence type="ECO:0000256" key="7">
    <source>
        <dbReference type="ARBA" id="ARBA00023242"/>
    </source>
</evidence>
<keyword evidence="5" id="KW-0862">Zinc</keyword>
<gene>
    <name evidence="11" type="ORF">CINC_LOCUS4542</name>
</gene>
<sequence>MDLKYDEQSTNHRQCPHVTTSRYFESKAGHLFVKDVNPFNGPVNYVCDVKPNHKNKRKDDEFINIFQNKTPQNSTELMEEIMKNFTCNRHVFINDRCIDAFSAHSEIQERPFSQPTMNTSAPLVDPYETSCSKNIPHSAHTSTNQEVELTDDFNEDDNRHRRYASDETTAVPLTDDTRRAEKTTYCRPMTNLYNQEFVYKTMQRNARLQRLVRRLVIARESEKQREAWNNYINELKNKHRFYSNEPNTIAPQYVPDEPYPNELVNDFSNNRYTCRQSNPCQHLLKDIYEIQTNTPPNPYETFPRENYNQLSGYKDPYETNRYRYQTTSQTNLMRWDLERQYNNFANDWRPRPANRYYRGNRIVVGREVKRPEGPTDRIQCTKKTRPVYCQPSFSKFCRCKKRMVALNTCSIPVQTDSQESLLEGVLDYRDPLALSRKESFKDKFRKVTNNIAKLKSKIRQNEDEIKTKSLAQIEDKIDTLIKSINSIMVDIKSSRTQRNTYKTASVSCRFLTNSHNSLNRHKSAPYALINNEEYLCEIVQSSSKDLPISECTGPSNVQEKSNSCDIKMDNIILEELKKSDRVKRDIEELLNLRTDRNCAVRITFDIPTRETATEVTNSLSKTKLESKPNIVIQELRADEFTEVDRDTQMTIAVNTDPLGLCALLRISTDTVKQMLSYVPNLNYNSYLSMLQLPTRSCVTHYICNICGAAFGRPSELSNHIDQHNLGKTRDCCVCRHTLDATKTRAGLFACRYCGQRFTRAYCCELHQQTCAKMLGRIHDVNSSHMLLR</sequence>
<dbReference type="AlphaFoldDB" id="A0A9P0BRR1"/>
<keyword evidence="7" id="KW-0539">Nucleus</keyword>
<comment type="subcellular location">
    <subcellularLocation>
        <location evidence="1">Nucleus</location>
    </subcellularLocation>
</comment>
<evidence type="ECO:0000256" key="3">
    <source>
        <dbReference type="ARBA" id="ARBA00022737"/>
    </source>
</evidence>
<name>A0A9P0BRR1_CHRIL</name>
<evidence type="ECO:0000256" key="2">
    <source>
        <dbReference type="ARBA" id="ARBA00022723"/>
    </source>
</evidence>
<dbReference type="PANTHER" id="PTHR16515:SF49">
    <property type="entry name" value="GASTRULA ZINC FINGER PROTEIN XLCGF49.1-LIKE-RELATED"/>
    <property type="match status" value="1"/>
</dbReference>
<feature type="coiled-coil region" evidence="9">
    <location>
        <begin position="437"/>
        <end position="464"/>
    </location>
</feature>
<evidence type="ECO:0000256" key="4">
    <source>
        <dbReference type="ARBA" id="ARBA00022771"/>
    </source>
</evidence>
<dbReference type="PROSITE" id="PS00028">
    <property type="entry name" value="ZINC_FINGER_C2H2_1"/>
    <property type="match status" value="1"/>
</dbReference>
<keyword evidence="9" id="KW-0175">Coiled coil</keyword>
<evidence type="ECO:0000313" key="11">
    <source>
        <dbReference type="EMBL" id="CAH0589930.1"/>
    </source>
</evidence>
<keyword evidence="3" id="KW-0677">Repeat</keyword>
<keyword evidence="4 8" id="KW-0863">Zinc-finger</keyword>
<evidence type="ECO:0000256" key="9">
    <source>
        <dbReference type="SAM" id="Coils"/>
    </source>
</evidence>
<evidence type="ECO:0000259" key="10">
    <source>
        <dbReference type="PROSITE" id="PS50157"/>
    </source>
</evidence>
<dbReference type="GO" id="GO:0008270">
    <property type="term" value="F:zinc ion binding"/>
    <property type="evidence" value="ECO:0007669"/>
    <property type="project" value="UniProtKB-KW"/>
</dbReference>
<evidence type="ECO:0000256" key="5">
    <source>
        <dbReference type="ARBA" id="ARBA00022833"/>
    </source>
</evidence>
<evidence type="ECO:0000256" key="1">
    <source>
        <dbReference type="ARBA" id="ARBA00004123"/>
    </source>
</evidence>
<dbReference type="OrthoDB" id="7470218at2759"/>
<protein>
    <recommendedName>
        <fullName evidence="10">C2H2-type domain-containing protein</fullName>
    </recommendedName>
</protein>
<evidence type="ECO:0000313" key="12">
    <source>
        <dbReference type="Proteomes" id="UP001154114"/>
    </source>
</evidence>
<dbReference type="SMART" id="SM00355">
    <property type="entry name" value="ZnF_C2H2"/>
    <property type="match status" value="2"/>
</dbReference>
<dbReference type="EMBL" id="LR824021">
    <property type="protein sequence ID" value="CAH0589930.1"/>
    <property type="molecule type" value="Genomic_DNA"/>
</dbReference>
<dbReference type="GO" id="GO:0010468">
    <property type="term" value="P:regulation of gene expression"/>
    <property type="evidence" value="ECO:0007669"/>
    <property type="project" value="TreeGrafter"/>
</dbReference>
<dbReference type="GO" id="GO:0005634">
    <property type="term" value="C:nucleus"/>
    <property type="evidence" value="ECO:0007669"/>
    <property type="project" value="UniProtKB-SubCell"/>
</dbReference>
<dbReference type="GO" id="GO:0003677">
    <property type="term" value="F:DNA binding"/>
    <property type="evidence" value="ECO:0007669"/>
    <property type="project" value="UniProtKB-KW"/>
</dbReference>
<evidence type="ECO:0000256" key="6">
    <source>
        <dbReference type="ARBA" id="ARBA00023125"/>
    </source>
</evidence>
<keyword evidence="12" id="KW-1185">Reference proteome</keyword>
<reference evidence="11" key="1">
    <citation type="submission" date="2021-12" db="EMBL/GenBank/DDBJ databases">
        <authorList>
            <person name="King R."/>
        </authorList>
    </citation>
    <scope>NUCLEOTIDE SEQUENCE</scope>
</reference>
<dbReference type="PROSITE" id="PS50157">
    <property type="entry name" value="ZINC_FINGER_C2H2_2"/>
    <property type="match status" value="1"/>
</dbReference>
<evidence type="ECO:0000256" key="8">
    <source>
        <dbReference type="PROSITE-ProRule" id="PRU00042"/>
    </source>
</evidence>